<dbReference type="Gene3D" id="3.90.70.80">
    <property type="match status" value="1"/>
</dbReference>
<dbReference type="AlphaFoldDB" id="A0A1A6HZR1"/>
<evidence type="ECO:0000256" key="4">
    <source>
        <dbReference type="ARBA" id="ARBA00022786"/>
    </source>
</evidence>
<evidence type="ECO:0000256" key="6">
    <source>
        <dbReference type="ARBA" id="ARBA00022807"/>
    </source>
</evidence>
<accession>A0A1A6HZR1</accession>
<dbReference type="PANTHER" id="PTHR12419:SF13">
    <property type="entry name" value="OTU DOMAIN-CONTAINING PROTEIN 6A"/>
    <property type="match status" value="1"/>
</dbReference>
<dbReference type="InterPro" id="IPR038765">
    <property type="entry name" value="Papain-like_cys_pep_sf"/>
</dbReference>
<organism evidence="10 11">
    <name type="scientific">Neotoma lepida</name>
    <name type="common">Desert woodrat</name>
    <dbReference type="NCBI Taxonomy" id="56216"/>
    <lineage>
        <taxon>Eukaryota</taxon>
        <taxon>Metazoa</taxon>
        <taxon>Chordata</taxon>
        <taxon>Craniata</taxon>
        <taxon>Vertebrata</taxon>
        <taxon>Euteleostomi</taxon>
        <taxon>Mammalia</taxon>
        <taxon>Eutheria</taxon>
        <taxon>Euarchontoglires</taxon>
        <taxon>Glires</taxon>
        <taxon>Rodentia</taxon>
        <taxon>Myomorpha</taxon>
        <taxon>Muroidea</taxon>
        <taxon>Cricetidae</taxon>
        <taxon>Neotominae</taxon>
        <taxon>Neotoma</taxon>
    </lineage>
</organism>
<dbReference type="EMBL" id="LZPO01000002">
    <property type="protein sequence ID" value="OBS83704.1"/>
    <property type="molecule type" value="Genomic_DNA"/>
</dbReference>
<dbReference type="InterPro" id="IPR049772">
    <property type="entry name" value="OTU_OTUD6"/>
</dbReference>
<feature type="coiled-coil region" evidence="7">
    <location>
        <begin position="13"/>
        <end position="62"/>
    </location>
</feature>
<evidence type="ECO:0000256" key="7">
    <source>
        <dbReference type="SAM" id="Coils"/>
    </source>
</evidence>
<evidence type="ECO:0000313" key="11">
    <source>
        <dbReference type="Proteomes" id="UP000092124"/>
    </source>
</evidence>
<comment type="catalytic activity">
    <reaction evidence="1">
        <text>Thiol-dependent hydrolysis of ester, thioester, amide, peptide and isopeptide bonds formed by the C-terminal Gly of ubiquitin (a 76-residue protein attached to proteins as an intracellular targeting signal).</text>
        <dbReference type="EC" id="3.4.19.12"/>
    </reaction>
</comment>
<feature type="region of interest" description="Disordered" evidence="8">
    <location>
        <begin position="83"/>
        <end position="117"/>
    </location>
</feature>
<dbReference type="InterPro" id="IPR003323">
    <property type="entry name" value="OTU_dom"/>
</dbReference>
<evidence type="ECO:0000259" key="9">
    <source>
        <dbReference type="PROSITE" id="PS50802"/>
    </source>
</evidence>
<keyword evidence="5" id="KW-0378">Hydrolase</keyword>
<dbReference type="STRING" id="56216.A0A1A6HZR1"/>
<keyword evidence="6" id="KW-0788">Thiol protease</keyword>
<keyword evidence="3" id="KW-0645">Protease</keyword>
<evidence type="ECO:0000256" key="3">
    <source>
        <dbReference type="ARBA" id="ARBA00022670"/>
    </source>
</evidence>
<evidence type="ECO:0000313" key="10">
    <source>
        <dbReference type="EMBL" id="OBS83704.1"/>
    </source>
</evidence>
<dbReference type="OrthoDB" id="415023at2759"/>
<dbReference type="PANTHER" id="PTHR12419">
    <property type="entry name" value="OTU DOMAIN CONTAINING PROTEIN"/>
    <property type="match status" value="1"/>
</dbReference>
<gene>
    <name evidence="10" type="ORF">A6R68_22307</name>
</gene>
<dbReference type="GO" id="GO:0035523">
    <property type="term" value="P:protein K29-linked deubiquitination"/>
    <property type="evidence" value="ECO:0007669"/>
    <property type="project" value="TreeGrafter"/>
</dbReference>
<evidence type="ECO:0000256" key="8">
    <source>
        <dbReference type="SAM" id="MobiDB-lite"/>
    </source>
</evidence>
<sequence>MMGDTENDFQRVIRRHHREKRELQAHIQALKSSVPKNDRNRRRQMLADAARLEAEMEQRHQQELEKFEGSNPSLESVTADLSKMNLENLPPRSSKAQKRRQRRANLERQRQGRMPMAQAEHLATLRREEEEKITAILGARNLEMKTIPADGHCMYRAIQDQLVYSVTVENLRYRTAYYMRKHIDDFLPFFTEPEAGNFYTREDFLRYCDDIVQKASWGGQLELRALSHILQTPIEVVQANSPIIVIGEEYTRKPLILVYLRYACDFGEHYNSVKPIETPGAIGGGNNATAGSLFCF</sequence>
<evidence type="ECO:0000256" key="5">
    <source>
        <dbReference type="ARBA" id="ARBA00022801"/>
    </source>
</evidence>
<dbReference type="GO" id="GO:0004843">
    <property type="term" value="F:cysteine-type deubiquitinase activity"/>
    <property type="evidence" value="ECO:0007669"/>
    <property type="project" value="UniProtKB-EC"/>
</dbReference>
<dbReference type="GO" id="GO:0006508">
    <property type="term" value="P:proteolysis"/>
    <property type="evidence" value="ECO:0007669"/>
    <property type="project" value="UniProtKB-KW"/>
</dbReference>
<dbReference type="EC" id="3.4.19.12" evidence="2"/>
<evidence type="ECO:0000256" key="2">
    <source>
        <dbReference type="ARBA" id="ARBA00012759"/>
    </source>
</evidence>
<dbReference type="SUPFAM" id="SSF54001">
    <property type="entry name" value="Cysteine proteinases"/>
    <property type="match status" value="1"/>
</dbReference>
<name>A0A1A6HZR1_NEOLE</name>
<keyword evidence="7" id="KW-0175">Coiled coil</keyword>
<keyword evidence="11" id="KW-1185">Reference proteome</keyword>
<proteinExistence type="predicted"/>
<dbReference type="PROSITE" id="PS50802">
    <property type="entry name" value="OTU"/>
    <property type="match status" value="1"/>
</dbReference>
<dbReference type="InterPro" id="IPR050704">
    <property type="entry name" value="Peptidase_C85-like"/>
</dbReference>
<reference evidence="10 11" key="1">
    <citation type="submission" date="2016-06" db="EMBL/GenBank/DDBJ databases">
        <title>The Draft Genome Sequence and Annotation of the Desert Woodrat Neotoma lepida.</title>
        <authorList>
            <person name="Campbell M."/>
            <person name="Oakeson K.F."/>
            <person name="Yandell M."/>
            <person name="Halpert J.R."/>
            <person name="Dearing D."/>
        </authorList>
    </citation>
    <scope>NUCLEOTIDE SEQUENCE [LARGE SCALE GENOMIC DNA]</scope>
    <source>
        <strain evidence="10">417</strain>
        <tissue evidence="10">Liver</tissue>
    </source>
</reference>
<dbReference type="Pfam" id="PF02338">
    <property type="entry name" value="OTU"/>
    <property type="match status" value="1"/>
</dbReference>
<comment type="caution">
    <text evidence="10">The sequence shown here is derived from an EMBL/GenBank/DDBJ whole genome shotgun (WGS) entry which is preliminary data.</text>
</comment>
<protein>
    <recommendedName>
        <fullName evidence="2">ubiquitinyl hydrolase 1</fullName>
        <ecNumber evidence="2">3.4.19.12</ecNumber>
    </recommendedName>
</protein>
<dbReference type="GO" id="GO:1990167">
    <property type="term" value="P:protein K27-linked deubiquitination"/>
    <property type="evidence" value="ECO:0007669"/>
    <property type="project" value="TreeGrafter"/>
</dbReference>
<evidence type="ECO:0000256" key="1">
    <source>
        <dbReference type="ARBA" id="ARBA00000707"/>
    </source>
</evidence>
<dbReference type="GO" id="GO:1990168">
    <property type="term" value="P:protein K33-linked deubiquitination"/>
    <property type="evidence" value="ECO:0007669"/>
    <property type="project" value="TreeGrafter"/>
</dbReference>
<dbReference type="FunFam" id="3.90.70.80:FF:000003">
    <property type="entry name" value="OTU domain-containing protein 6B"/>
    <property type="match status" value="1"/>
</dbReference>
<dbReference type="GO" id="GO:0035871">
    <property type="term" value="P:protein K11-linked deubiquitination"/>
    <property type="evidence" value="ECO:0007669"/>
    <property type="project" value="TreeGrafter"/>
</dbReference>
<feature type="domain" description="OTU" evidence="9">
    <location>
        <begin position="142"/>
        <end position="276"/>
    </location>
</feature>
<keyword evidence="4" id="KW-0833">Ubl conjugation pathway</keyword>
<dbReference type="Proteomes" id="UP000092124">
    <property type="component" value="Unassembled WGS sequence"/>
</dbReference>
<dbReference type="CDD" id="cd22761">
    <property type="entry name" value="OTU_OTUD6"/>
    <property type="match status" value="1"/>
</dbReference>